<gene>
    <name evidence="1" type="ORF">V5799_009803</name>
</gene>
<evidence type="ECO:0000313" key="1">
    <source>
        <dbReference type="EMBL" id="KAK8783825.1"/>
    </source>
</evidence>
<dbReference type="AlphaFoldDB" id="A0AAQ4FAY3"/>
<name>A0AAQ4FAY3_AMBAM</name>
<protein>
    <submittedName>
        <fullName evidence="1">Uncharacterized protein</fullName>
    </submittedName>
</protein>
<reference evidence="1 2" key="1">
    <citation type="journal article" date="2023" name="Arcadia Sci">
        <title>De novo assembly of a long-read Amblyomma americanum tick genome.</title>
        <authorList>
            <person name="Chou S."/>
            <person name="Poskanzer K.E."/>
            <person name="Rollins M."/>
            <person name="Thuy-Boun P.S."/>
        </authorList>
    </citation>
    <scope>NUCLEOTIDE SEQUENCE [LARGE SCALE GENOMIC DNA]</scope>
    <source>
        <strain evidence="1">F_SG_1</strain>
        <tissue evidence="1">Salivary glands</tissue>
    </source>
</reference>
<dbReference type="EMBL" id="JARKHS020005139">
    <property type="protein sequence ID" value="KAK8783825.1"/>
    <property type="molecule type" value="Genomic_DNA"/>
</dbReference>
<evidence type="ECO:0000313" key="2">
    <source>
        <dbReference type="Proteomes" id="UP001321473"/>
    </source>
</evidence>
<organism evidence="1 2">
    <name type="scientific">Amblyomma americanum</name>
    <name type="common">Lone star tick</name>
    <dbReference type="NCBI Taxonomy" id="6943"/>
    <lineage>
        <taxon>Eukaryota</taxon>
        <taxon>Metazoa</taxon>
        <taxon>Ecdysozoa</taxon>
        <taxon>Arthropoda</taxon>
        <taxon>Chelicerata</taxon>
        <taxon>Arachnida</taxon>
        <taxon>Acari</taxon>
        <taxon>Parasitiformes</taxon>
        <taxon>Ixodida</taxon>
        <taxon>Ixodoidea</taxon>
        <taxon>Ixodidae</taxon>
        <taxon>Amblyomminae</taxon>
        <taxon>Amblyomma</taxon>
    </lineage>
</organism>
<accession>A0AAQ4FAY3</accession>
<comment type="caution">
    <text evidence="1">The sequence shown here is derived from an EMBL/GenBank/DDBJ whole genome shotgun (WGS) entry which is preliminary data.</text>
</comment>
<keyword evidence="2" id="KW-1185">Reference proteome</keyword>
<sequence length="149" mass="16484">MPTITTTPTTTTMTPIPPPPLLCSVSYIVGIPSLYPPDKTCDIVMYTHVYFESGKVLAVDSEASYGVFKNVCSLYTDTTCGLSFDIRYLSVDIFRTVELLDELEALMRTSRINHYGILNLYGTQEHRREIRCDGGCNIQGKSLSNSVGA</sequence>
<proteinExistence type="predicted"/>
<dbReference type="Proteomes" id="UP001321473">
    <property type="component" value="Unassembled WGS sequence"/>
</dbReference>